<dbReference type="GeneID" id="81406807"/>
<dbReference type="Proteomes" id="UP001149079">
    <property type="component" value="Unassembled WGS sequence"/>
</dbReference>
<reference evidence="1" key="1">
    <citation type="submission" date="2022-11" db="EMBL/GenBank/DDBJ databases">
        <authorList>
            <person name="Petersen C."/>
        </authorList>
    </citation>
    <scope>NUCLEOTIDE SEQUENCE</scope>
    <source>
        <strain evidence="1">IBT 22155</strain>
    </source>
</reference>
<dbReference type="InterPro" id="IPR036047">
    <property type="entry name" value="F-box-like_dom_sf"/>
</dbReference>
<dbReference type="AlphaFoldDB" id="A0A9W9GX25"/>
<reference evidence="1" key="2">
    <citation type="journal article" date="2023" name="IMA Fungus">
        <title>Comparative genomic study of the Penicillium genus elucidates a diverse pangenome and 15 lateral gene transfer events.</title>
        <authorList>
            <person name="Petersen C."/>
            <person name="Sorensen T."/>
            <person name="Nielsen M.R."/>
            <person name="Sondergaard T.E."/>
            <person name="Sorensen J.L."/>
            <person name="Fitzpatrick D.A."/>
            <person name="Frisvad J.C."/>
            <person name="Nielsen K.L."/>
        </authorList>
    </citation>
    <scope>NUCLEOTIDE SEQUENCE</scope>
    <source>
        <strain evidence="1">IBT 22155</strain>
    </source>
</reference>
<dbReference type="SUPFAM" id="SSF81383">
    <property type="entry name" value="F-box domain"/>
    <property type="match status" value="1"/>
</dbReference>
<evidence type="ECO:0000313" key="1">
    <source>
        <dbReference type="EMBL" id="KAJ5130854.1"/>
    </source>
</evidence>
<proteinExistence type="predicted"/>
<gene>
    <name evidence="1" type="ORF">N7515_006893</name>
</gene>
<sequence length="232" mass="26817">MKNDTPYSEEPMAMASVPNDTGLGPDLIFLLPPELMDMVFSYLSVLSGASLAMTCKVYYKQFGFILKRPELKCPRPINKGEPSIPLEQYLINPSTGFYQRTELLLPLESDKLTFCGECNYLYPSNQFIWDSGMTMRWHIRDGIDRHQRERLFSIVDDGSGSEEYDSQPLRYITFWGAELGELVQDMEILETCNDRITLELDYTLCHRYNENRLYSPKQVQPIMVCPHVNVVD</sequence>
<keyword evidence="2" id="KW-1185">Reference proteome</keyword>
<dbReference type="EMBL" id="JAPQKL010000005">
    <property type="protein sequence ID" value="KAJ5130854.1"/>
    <property type="molecule type" value="Genomic_DNA"/>
</dbReference>
<name>A0A9W9GX25_9EURO</name>
<evidence type="ECO:0000313" key="2">
    <source>
        <dbReference type="Proteomes" id="UP001149079"/>
    </source>
</evidence>
<dbReference type="OrthoDB" id="10571178at2759"/>
<dbReference type="RefSeq" id="XP_056521233.1">
    <property type="nucleotide sequence ID" value="XM_056667637.1"/>
</dbReference>
<protein>
    <recommendedName>
        <fullName evidence="3">F-box domain-containing protein</fullName>
    </recommendedName>
</protein>
<comment type="caution">
    <text evidence="1">The sequence shown here is derived from an EMBL/GenBank/DDBJ whole genome shotgun (WGS) entry which is preliminary data.</text>
</comment>
<evidence type="ECO:0008006" key="3">
    <source>
        <dbReference type="Google" id="ProtNLM"/>
    </source>
</evidence>
<organism evidence="1 2">
    <name type="scientific">Penicillium bovifimosum</name>
    <dbReference type="NCBI Taxonomy" id="126998"/>
    <lineage>
        <taxon>Eukaryota</taxon>
        <taxon>Fungi</taxon>
        <taxon>Dikarya</taxon>
        <taxon>Ascomycota</taxon>
        <taxon>Pezizomycotina</taxon>
        <taxon>Eurotiomycetes</taxon>
        <taxon>Eurotiomycetidae</taxon>
        <taxon>Eurotiales</taxon>
        <taxon>Aspergillaceae</taxon>
        <taxon>Penicillium</taxon>
    </lineage>
</organism>
<accession>A0A9W9GX25</accession>